<keyword evidence="3 7" id="KW-0418">Kinase</keyword>
<dbReference type="Gene3D" id="3.40.50.10240">
    <property type="entry name" value="Thiamin pyrophosphokinase, catalytic domain"/>
    <property type="match status" value="1"/>
</dbReference>
<evidence type="ECO:0000256" key="4">
    <source>
        <dbReference type="ARBA" id="ARBA00022840"/>
    </source>
</evidence>
<dbReference type="GO" id="GO:0030975">
    <property type="term" value="F:thiamine binding"/>
    <property type="evidence" value="ECO:0007669"/>
    <property type="project" value="InterPro"/>
</dbReference>
<dbReference type="Proteomes" id="UP000199334">
    <property type="component" value="Unassembled WGS sequence"/>
</dbReference>
<organism evidence="7 8">
    <name type="scientific">Tenuibacillus multivorans</name>
    <dbReference type="NCBI Taxonomy" id="237069"/>
    <lineage>
        <taxon>Bacteria</taxon>
        <taxon>Bacillati</taxon>
        <taxon>Bacillota</taxon>
        <taxon>Bacilli</taxon>
        <taxon>Bacillales</taxon>
        <taxon>Bacillaceae</taxon>
        <taxon>Tenuibacillus</taxon>
    </lineage>
</organism>
<accession>A0A1G9Y421</accession>
<dbReference type="GO" id="GO:0016301">
    <property type="term" value="F:kinase activity"/>
    <property type="evidence" value="ECO:0007669"/>
    <property type="project" value="UniProtKB-KW"/>
</dbReference>
<dbReference type="EMBL" id="FNIG01000002">
    <property type="protein sequence ID" value="SDN03243.1"/>
    <property type="molecule type" value="Genomic_DNA"/>
</dbReference>
<dbReference type="Pfam" id="PF04265">
    <property type="entry name" value="TPK_B1_binding"/>
    <property type="match status" value="1"/>
</dbReference>
<dbReference type="RefSeq" id="WP_093855715.1">
    <property type="nucleotide sequence ID" value="NZ_BJVZ01000001.1"/>
</dbReference>
<protein>
    <recommendedName>
        <fullName evidence="5">Thiamine diphosphokinase</fullName>
        <ecNumber evidence="5">2.7.6.2</ecNumber>
    </recommendedName>
</protein>
<dbReference type="InterPro" id="IPR007373">
    <property type="entry name" value="Thiamin_PyroPKinase_B1-bd"/>
</dbReference>
<dbReference type="InterPro" id="IPR036371">
    <property type="entry name" value="TPK_B1-bd_sf"/>
</dbReference>
<evidence type="ECO:0000256" key="1">
    <source>
        <dbReference type="ARBA" id="ARBA00022679"/>
    </source>
</evidence>
<keyword evidence="1" id="KW-0808">Transferase</keyword>
<dbReference type="InterPro" id="IPR007371">
    <property type="entry name" value="TPK_catalytic"/>
</dbReference>
<keyword evidence="2" id="KW-0547">Nucleotide-binding</keyword>
<dbReference type="GO" id="GO:0009229">
    <property type="term" value="P:thiamine diphosphate biosynthetic process"/>
    <property type="evidence" value="ECO:0007669"/>
    <property type="project" value="InterPro"/>
</dbReference>
<evidence type="ECO:0000313" key="8">
    <source>
        <dbReference type="Proteomes" id="UP000199334"/>
    </source>
</evidence>
<keyword evidence="8" id="KW-1185">Reference proteome</keyword>
<dbReference type="PANTHER" id="PTHR41299:SF1">
    <property type="entry name" value="THIAMINE PYROPHOSPHOKINASE"/>
    <property type="match status" value="1"/>
</dbReference>
<evidence type="ECO:0000256" key="5">
    <source>
        <dbReference type="NCBIfam" id="TIGR01378"/>
    </source>
</evidence>
<dbReference type="AlphaFoldDB" id="A0A1G9Y421"/>
<gene>
    <name evidence="7" type="ORF">SAMN05216498_1214</name>
</gene>
<proteinExistence type="predicted"/>
<sequence>MEKMIGIVGAGPQAEIPNLSHYQQINFWIGVDRGVDVLLNSNITPDLVIGDFDSISEERLSEIKQDSQKVKVYPSVKDETDLELAFIETIQLSPKKVFVFGATGGRLDHEWMNIHLLKHFAEKNIDVWLVNHQNELTMKYPGKYALLKDESLPYISFLPFSQTVEGLTLNGFRYTLEDHTITNDSTLTVSNEWSEKKGTYLFKSGILLVIKSRD</sequence>
<dbReference type="GO" id="GO:0004788">
    <property type="term" value="F:thiamine diphosphokinase activity"/>
    <property type="evidence" value="ECO:0007669"/>
    <property type="project" value="UniProtKB-UniRule"/>
</dbReference>
<dbReference type="GO" id="GO:0006772">
    <property type="term" value="P:thiamine metabolic process"/>
    <property type="evidence" value="ECO:0007669"/>
    <property type="project" value="UniProtKB-UniRule"/>
</dbReference>
<dbReference type="NCBIfam" id="TIGR01378">
    <property type="entry name" value="thi_PPkinase"/>
    <property type="match status" value="1"/>
</dbReference>
<dbReference type="OrthoDB" id="9804377at2"/>
<dbReference type="InterPro" id="IPR036759">
    <property type="entry name" value="TPK_catalytic_sf"/>
</dbReference>
<dbReference type="InterPro" id="IPR006282">
    <property type="entry name" value="Thi_PPkinase"/>
</dbReference>
<evidence type="ECO:0000256" key="2">
    <source>
        <dbReference type="ARBA" id="ARBA00022741"/>
    </source>
</evidence>
<dbReference type="GO" id="GO:0005524">
    <property type="term" value="F:ATP binding"/>
    <property type="evidence" value="ECO:0007669"/>
    <property type="project" value="UniProtKB-KW"/>
</dbReference>
<dbReference type="PANTHER" id="PTHR41299">
    <property type="entry name" value="THIAMINE PYROPHOSPHOKINASE"/>
    <property type="match status" value="1"/>
</dbReference>
<evidence type="ECO:0000313" key="7">
    <source>
        <dbReference type="EMBL" id="SDN03243.1"/>
    </source>
</evidence>
<dbReference type="SUPFAM" id="SSF63999">
    <property type="entry name" value="Thiamin pyrophosphokinase, catalytic domain"/>
    <property type="match status" value="1"/>
</dbReference>
<dbReference type="STRING" id="237069.SAMN05216498_1214"/>
<dbReference type="SMART" id="SM00983">
    <property type="entry name" value="TPK_B1_binding"/>
    <property type="match status" value="1"/>
</dbReference>
<dbReference type="Pfam" id="PF04263">
    <property type="entry name" value="TPK_catalytic"/>
    <property type="match status" value="1"/>
</dbReference>
<evidence type="ECO:0000256" key="3">
    <source>
        <dbReference type="ARBA" id="ARBA00022777"/>
    </source>
</evidence>
<dbReference type="SUPFAM" id="SSF63862">
    <property type="entry name" value="Thiamin pyrophosphokinase, substrate-binding domain"/>
    <property type="match status" value="1"/>
</dbReference>
<reference evidence="7 8" key="1">
    <citation type="submission" date="2016-10" db="EMBL/GenBank/DDBJ databases">
        <authorList>
            <person name="de Groot N.N."/>
        </authorList>
    </citation>
    <scope>NUCLEOTIDE SEQUENCE [LARGE SCALE GENOMIC DNA]</scope>
    <source>
        <strain evidence="7 8">CGMCC 1.3442</strain>
    </source>
</reference>
<dbReference type="CDD" id="cd07995">
    <property type="entry name" value="TPK"/>
    <property type="match status" value="1"/>
</dbReference>
<dbReference type="EC" id="2.7.6.2" evidence="5"/>
<feature type="domain" description="Thiamin pyrophosphokinase thiamin-binding" evidence="6">
    <location>
        <begin position="142"/>
        <end position="208"/>
    </location>
</feature>
<keyword evidence="4" id="KW-0067">ATP-binding</keyword>
<dbReference type="InterPro" id="IPR053149">
    <property type="entry name" value="TPK"/>
</dbReference>
<evidence type="ECO:0000259" key="6">
    <source>
        <dbReference type="SMART" id="SM00983"/>
    </source>
</evidence>
<name>A0A1G9Y421_9BACI</name>